<dbReference type="AlphaFoldDB" id="A0A507AWY5"/>
<feature type="transmembrane region" description="Helical" evidence="17">
    <location>
        <begin position="170"/>
        <end position="191"/>
    </location>
</feature>
<keyword evidence="17" id="KW-0812">Transmembrane</keyword>
<evidence type="ECO:0000256" key="17">
    <source>
        <dbReference type="SAM" id="Phobius"/>
    </source>
</evidence>
<evidence type="ECO:0000256" key="12">
    <source>
        <dbReference type="ARBA" id="ARBA00023157"/>
    </source>
</evidence>
<evidence type="ECO:0000313" key="20">
    <source>
        <dbReference type="EMBL" id="TPX09338.1"/>
    </source>
</evidence>
<keyword evidence="4" id="KW-1003">Cell membrane</keyword>
<evidence type="ECO:0000256" key="7">
    <source>
        <dbReference type="ARBA" id="ARBA00022622"/>
    </source>
</evidence>
<sequence>MKYTAVLLAAAAATASAQCITDIPSCAQPIIVKAASTATTCAADDFKCQCTKDNQSKITGAATADVIKACGDDVAINKVLPATQAFCAAINEGKTCSTGGGSGGSGSSSSSAASSSSSAASSSSVVSSVSSSASASATKTGMSTTTSAPSKPTGASNGTTTSKPTAVPTAGAAVLGSIGTVAMLALGALAAF</sequence>
<comment type="caution">
    <text evidence="20">The sequence shown here is derived from an EMBL/GenBank/DDBJ whole genome shotgun (WGS) entry which is preliminary data.</text>
</comment>
<comment type="subcellular location">
    <subcellularLocation>
        <location evidence="1">Cell membrane</location>
        <topology evidence="1">Lipid-anchor</topology>
        <topology evidence="1">GPI-anchor</topology>
    </subcellularLocation>
    <subcellularLocation>
        <location evidence="2">Secreted</location>
    </subcellularLocation>
</comment>
<keyword evidence="7" id="KW-0336">GPI-anchor</keyword>
<organism evidence="20 21">
    <name type="scientific">Thyridium curvatum</name>
    <dbReference type="NCBI Taxonomy" id="1093900"/>
    <lineage>
        <taxon>Eukaryota</taxon>
        <taxon>Fungi</taxon>
        <taxon>Dikarya</taxon>
        <taxon>Ascomycota</taxon>
        <taxon>Pezizomycotina</taxon>
        <taxon>Sordariomycetes</taxon>
        <taxon>Sordariomycetidae</taxon>
        <taxon>Thyridiales</taxon>
        <taxon>Thyridiaceae</taxon>
        <taxon>Thyridium</taxon>
    </lineage>
</organism>
<evidence type="ECO:0000256" key="16">
    <source>
        <dbReference type="SAM" id="MobiDB-lite"/>
    </source>
</evidence>
<dbReference type="Pfam" id="PF05730">
    <property type="entry name" value="CFEM"/>
    <property type="match status" value="1"/>
</dbReference>
<name>A0A507AWY5_9PEZI</name>
<keyword evidence="13" id="KW-0325">Glycoprotein</keyword>
<feature type="chain" id="PRO_5021475337" description="CFEM domain-containing protein" evidence="18">
    <location>
        <begin position="18"/>
        <end position="192"/>
    </location>
</feature>
<evidence type="ECO:0000256" key="3">
    <source>
        <dbReference type="ARBA" id="ARBA00010031"/>
    </source>
</evidence>
<accession>A0A507AWY5</accession>
<evidence type="ECO:0000256" key="11">
    <source>
        <dbReference type="ARBA" id="ARBA00023136"/>
    </source>
</evidence>
<dbReference type="GO" id="GO:0098552">
    <property type="term" value="C:side of membrane"/>
    <property type="evidence" value="ECO:0007669"/>
    <property type="project" value="UniProtKB-KW"/>
</dbReference>
<dbReference type="InterPro" id="IPR051735">
    <property type="entry name" value="CFEM_domain"/>
</dbReference>
<dbReference type="RefSeq" id="XP_030991049.1">
    <property type="nucleotide sequence ID" value="XM_031144341.1"/>
</dbReference>
<feature type="binding site" description="axial binding residue" evidence="15">
    <location>
        <position position="45"/>
    </location>
    <ligand>
        <name>heme</name>
        <dbReference type="ChEBI" id="CHEBI:30413"/>
    </ligand>
    <ligandPart>
        <name>Fe</name>
        <dbReference type="ChEBI" id="CHEBI:18248"/>
    </ligandPart>
</feature>
<evidence type="ECO:0000256" key="2">
    <source>
        <dbReference type="ARBA" id="ARBA00004613"/>
    </source>
</evidence>
<comment type="similarity">
    <text evidence="3">Belongs to the RBT5 family.</text>
</comment>
<dbReference type="EMBL" id="SKBQ01000068">
    <property type="protein sequence ID" value="TPX09338.1"/>
    <property type="molecule type" value="Genomic_DNA"/>
</dbReference>
<keyword evidence="10 15" id="KW-0408">Iron</keyword>
<keyword evidence="11 17" id="KW-0472">Membrane</keyword>
<keyword evidence="14" id="KW-0449">Lipoprotein</keyword>
<evidence type="ECO:0000256" key="5">
    <source>
        <dbReference type="ARBA" id="ARBA00022525"/>
    </source>
</evidence>
<reference evidence="20 21" key="1">
    <citation type="submission" date="2019-06" db="EMBL/GenBank/DDBJ databases">
        <title>Draft genome sequence of the filamentous fungus Phialemoniopsis curvata isolated from diesel fuel.</title>
        <authorList>
            <person name="Varaljay V.A."/>
            <person name="Lyon W.J."/>
            <person name="Crouch A.L."/>
            <person name="Drake C.E."/>
            <person name="Hollomon J.M."/>
            <person name="Nadeau L.J."/>
            <person name="Nunn H.S."/>
            <person name="Stevenson B.S."/>
            <person name="Bojanowski C.L."/>
            <person name="Crookes-Goodson W.J."/>
        </authorList>
    </citation>
    <scope>NUCLEOTIDE SEQUENCE [LARGE SCALE GENOMIC DNA]</scope>
    <source>
        <strain evidence="20 21">D216</strain>
    </source>
</reference>
<dbReference type="GeneID" id="41976829"/>
<comment type="caution">
    <text evidence="15">Lacks conserved residue(s) required for the propagation of feature annotation.</text>
</comment>
<evidence type="ECO:0000256" key="6">
    <source>
        <dbReference type="ARBA" id="ARBA00022617"/>
    </source>
</evidence>
<gene>
    <name evidence="20" type="ORF">E0L32_009382</name>
</gene>
<protein>
    <recommendedName>
        <fullName evidence="19">CFEM domain-containing protein</fullName>
    </recommendedName>
</protein>
<evidence type="ECO:0000313" key="21">
    <source>
        <dbReference type="Proteomes" id="UP000319257"/>
    </source>
</evidence>
<keyword evidence="5" id="KW-0964">Secreted</keyword>
<dbReference type="GO" id="GO:0046872">
    <property type="term" value="F:metal ion binding"/>
    <property type="evidence" value="ECO:0007669"/>
    <property type="project" value="UniProtKB-UniRule"/>
</dbReference>
<keyword evidence="8 15" id="KW-0479">Metal-binding</keyword>
<keyword evidence="6 15" id="KW-0349">Heme</keyword>
<keyword evidence="9 18" id="KW-0732">Signal</keyword>
<evidence type="ECO:0000256" key="10">
    <source>
        <dbReference type="ARBA" id="ARBA00023004"/>
    </source>
</evidence>
<evidence type="ECO:0000256" key="1">
    <source>
        <dbReference type="ARBA" id="ARBA00004609"/>
    </source>
</evidence>
<evidence type="ECO:0000256" key="14">
    <source>
        <dbReference type="ARBA" id="ARBA00023288"/>
    </source>
</evidence>
<keyword evidence="21" id="KW-1185">Reference proteome</keyword>
<feature type="compositionally biased region" description="Polar residues" evidence="16">
    <location>
        <begin position="149"/>
        <end position="164"/>
    </location>
</feature>
<dbReference type="SMART" id="SM00747">
    <property type="entry name" value="CFEM"/>
    <property type="match status" value="1"/>
</dbReference>
<evidence type="ECO:0000256" key="8">
    <source>
        <dbReference type="ARBA" id="ARBA00022723"/>
    </source>
</evidence>
<feature type="region of interest" description="Disordered" evidence="16">
    <location>
        <begin position="137"/>
        <end position="165"/>
    </location>
</feature>
<evidence type="ECO:0000256" key="15">
    <source>
        <dbReference type="PROSITE-ProRule" id="PRU01356"/>
    </source>
</evidence>
<dbReference type="GO" id="GO:0005576">
    <property type="term" value="C:extracellular region"/>
    <property type="evidence" value="ECO:0007669"/>
    <property type="project" value="UniProtKB-SubCell"/>
</dbReference>
<dbReference type="InterPro" id="IPR008427">
    <property type="entry name" value="Extracellular_membr_CFEM_dom"/>
</dbReference>
<feature type="signal peptide" evidence="18">
    <location>
        <begin position="1"/>
        <end position="17"/>
    </location>
</feature>
<dbReference type="InParanoid" id="A0A507AWY5"/>
<evidence type="ECO:0000259" key="19">
    <source>
        <dbReference type="PROSITE" id="PS52012"/>
    </source>
</evidence>
<feature type="disulfide bond" evidence="15">
    <location>
        <begin position="41"/>
        <end position="48"/>
    </location>
</feature>
<proteinExistence type="inferred from homology"/>
<keyword evidence="12 15" id="KW-1015">Disulfide bond</keyword>
<evidence type="ECO:0000256" key="18">
    <source>
        <dbReference type="SAM" id="SignalP"/>
    </source>
</evidence>
<keyword evidence="17" id="KW-1133">Transmembrane helix</keyword>
<evidence type="ECO:0000256" key="9">
    <source>
        <dbReference type="ARBA" id="ARBA00022729"/>
    </source>
</evidence>
<evidence type="ECO:0000256" key="13">
    <source>
        <dbReference type="ARBA" id="ARBA00023180"/>
    </source>
</evidence>
<feature type="domain" description="CFEM" evidence="19">
    <location>
        <begin position="1"/>
        <end position="123"/>
    </location>
</feature>
<evidence type="ECO:0000256" key="4">
    <source>
        <dbReference type="ARBA" id="ARBA00022475"/>
    </source>
</evidence>
<dbReference type="Proteomes" id="UP000319257">
    <property type="component" value="Unassembled WGS sequence"/>
</dbReference>
<dbReference type="GO" id="GO:0005886">
    <property type="term" value="C:plasma membrane"/>
    <property type="evidence" value="ECO:0007669"/>
    <property type="project" value="UniProtKB-SubCell"/>
</dbReference>
<feature type="compositionally biased region" description="Low complexity" evidence="16">
    <location>
        <begin position="137"/>
        <end position="148"/>
    </location>
</feature>
<dbReference type="PANTHER" id="PTHR37928">
    <property type="entry name" value="CFEM DOMAIN PROTEIN (AFU_ORTHOLOGUE AFUA_6G14090)"/>
    <property type="match status" value="1"/>
</dbReference>
<dbReference type="PANTHER" id="PTHR37928:SF2">
    <property type="entry name" value="GPI ANCHORED CFEM DOMAIN PROTEIN (AFU_ORTHOLOGUE AFUA_6G10580)"/>
    <property type="match status" value="1"/>
</dbReference>
<dbReference type="PROSITE" id="PS52012">
    <property type="entry name" value="CFEM"/>
    <property type="match status" value="1"/>
</dbReference>
<dbReference type="OrthoDB" id="3767534at2759"/>